<feature type="region of interest" description="Disordered" evidence="1">
    <location>
        <begin position="1"/>
        <end position="77"/>
    </location>
</feature>
<accession>A0A1L3I8J0</accession>
<organism evidence="2 3">
    <name type="scientific">Phaeobacter porticola</name>
    <dbReference type="NCBI Taxonomy" id="1844006"/>
    <lineage>
        <taxon>Bacteria</taxon>
        <taxon>Pseudomonadati</taxon>
        <taxon>Pseudomonadota</taxon>
        <taxon>Alphaproteobacteria</taxon>
        <taxon>Rhodobacterales</taxon>
        <taxon>Roseobacteraceae</taxon>
        <taxon>Phaeobacter</taxon>
    </lineage>
</organism>
<reference evidence="3" key="1">
    <citation type="submission" date="2016-07" db="EMBL/GenBank/DDBJ databases">
        <title>Phaeobacter portensis sp. nov., a tropodithietic acid producing bacterium isolated from a German harbor.</title>
        <authorList>
            <person name="Freese H.M."/>
            <person name="Bunk B."/>
            <person name="Breider S."/>
            <person name="Brinkhoff T."/>
        </authorList>
    </citation>
    <scope>NUCLEOTIDE SEQUENCE [LARGE SCALE GENOMIC DNA]</scope>
    <source>
        <strain evidence="3">P97</strain>
    </source>
</reference>
<gene>
    <name evidence="2" type="ORF">PhaeoP97_03093</name>
</gene>
<feature type="compositionally biased region" description="Basic and acidic residues" evidence="1">
    <location>
        <begin position="23"/>
        <end position="34"/>
    </location>
</feature>
<sequence>MMTFEHRTDIGQGRTCPGPVRWQEGEHNRTDTDTPLKGCPVSDVPMPGQLENTNSAVRDTGVGDTRGSSVGNGVCGGRGAPGYQRVRVFLNRENKPPCGLATPGSLLRTRA</sequence>
<name>A0A1L3I8J0_9RHOB</name>
<dbReference type="EMBL" id="CP016364">
    <property type="protein sequence ID" value="APG48468.1"/>
    <property type="molecule type" value="Genomic_DNA"/>
</dbReference>
<evidence type="ECO:0000313" key="2">
    <source>
        <dbReference type="EMBL" id="APG48468.1"/>
    </source>
</evidence>
<evidence type="ECO:0000256" key="1">
    <source>
        <dbReference type="SAM" id="MobiDB-lite"/>
    </source>
</evidence>
<protein>
    <submittedName>
        <fullName evidence="2">Uncharacterized protein</fullName>
    </submittedName>
</protein>
<keyword evidence="3" id="KW-1185">Reference proteome</keyword>
<dbReference type="AlphaFoldDB" id="A0A1L3I8J0"/>
<dbReference type="STRING" id="1844006.PhaeoP97_03093"/>
<dbReference type="Proteomes" id="UP000183859">
    <property type="component" value="Chromosome"/>
</dbReference>
<proteinExistence type="predicted"/>
<dbReference type="KEGG" id="php:PhaeoP97_03093"/>
<evidence type="ECO:0000313" key="3">
    <source>
        <dbReference type="Proteomes" id="UP000183859"/>
    </source>
</evidence>